<dbReference type="PANTHER" id="PTHR48050">
    <property type="entry name" value="STEROL 3-BETA-GLUCOSYLTRANSFERASE"/>
    <property type="match status" value="1"/>
</dbReference>
<evidence type="ECO:0000313" key="3">
    <source>
        <dbReference type="Proteomes" id="UP001291999"/>
    </source>
</evidence>
<protein>
    <submittedName>
        <fullName evidence="2">Glycosyltransferase</fullName>
    </submittedName>
</protein>
<name>A0ABU5KBB9_9ACTN</name>
<proteinExistence type="predicted"/>
<keyword evidence="3" id="KW-1185">Reference proteome</keyword>
<comment type="caution">
    <text evidence="2">The sequence shown here is derived from an EMBL/GenBank/DDBJ whole genome shotgun (WGS) entry which is preliminary data.</text>
</comment>
<dbReference type="InterPro" id="IPR022419">
    <property type="entry name" value="Porphobilin_deaminase_cofac_BS"/>
</dbReference>
<reference evidence="2 3" key="1">
    <citation type="submission" date="2023-11" db="EMBL/GenBank/DDBJ databases">
        <title>Novel species in genus Nocardioides.</title>
        <authorList>
            <person name="Zhou H."/>
        </authorList>
    </citation>
    <scope>NUCLEOTIDE SEQUENCE [LARGE SCALE GENOMIC DNA]</scope>
    <source>
        <strain evidence="2 3">S-58</strain>
    </source>
</reference>
<dbReference type="Pfam" id="PF06722">
    <property type="entry name" value="EryCIII-like_C"/>
    <property type="match status" value="1"/>
</dbReference>
<dbReference type="InterPro" id="IPR002213">
    <property type="entry name" value="UDP_glucos_trans"/>
</dbReference>
<evidence type="ECO:0000313" key="2">
    <source>
        <dbReference type="EMBL" id="MDZ5662222.1"/>
    </source>
</evidence>
<accession>A0ABU5KBB9</accession>
<sequence length="295" mass="30912">MASDRGIATDLTGELERSAADVVVVDCMTPVALGAARRSGAGVVLLMHAFSGYWTSQWSTTSPIGMWLRLTRTHPTRCPADCAIVTTAPKLDRVRADLVPARGVHQTGPIVPPVHRPAQLRDHDPVLVSFSTISYPGQQDALQRTLDAIAGLPMTAVATVEPLLASGLRVPPNVELRRPEPHADVLPGVRLLIGHGGHGTTMAALAHGVPVLVMPMSRHADQPLVGTAVARVGVGLEVSPRASVDDIRQAIQAVLSKPAYAARAAEVGKPFRDGAGTRSAADHILEAACDRAAGS</sequence>
<dbReference type="Gene3D" id="3.40.50.2000">
    <property type="entry name" value="Glycogen Phosphorylase B"/>
    <property type="match status" value="2"/>
</dbReference>
<dbReference type="PANTHER" id="PTHR48050:SF13">
    <property type="entry name" value="STEROL 3-BETA-GLUCOSYLTRANSFERASE UGT80A2"/>
    <property type="match status" value="1"/>
</dbReference>
<dbReference type="RefSeq" id="WP_322424321.1">
    <property type="nucleotide sequence ID" value="NZ_JAXQPW010000002.1"/>
</dbReference>
<evidence type="ECO:0000259" key="1">
    <source>
        <dbReference type="Pfam" id="PF06722"/>
    </source>
</evidence>
<dbReference type="EMBL" id="JAXQPW010000002">
    <property type="protein sequence ID" value="MDZ5662222.1"/>
    <property type="molecule type" value="Genomic_DNA"/>
</dbReference>
<gene>
    <name evidence="2" type="ORF">SFC79_10640</name>
</gene>
<dbReference type="CDD" id="cd03784">
    <property type="entry name" value="GT1_Gtf-like"/>
    <property type="match status" value="1"/>
</dbReference>
<dbReference type="InterPro" id="IPR050426">
    <property type="entry name" value="Glycosyltransferase_28"/>
</dbReference>
<dbReference type="SUPFAM" id="SSF53756">
    <property type="entry name" value="UDP-Glycosyltransferase/glycogen phosphorylase"/>
    <property type="match status" value="1"/>
</dbReference>
<dbReference type="InterPro" id="IPR010610">
    <property type="entry name" value="EryCIII-like_C"/>
</dbReference>
<organism evidence="2 3">
    <name type="scientific">Nocardioides renjunii</name>
    <dbReference type="NCBI Taxonomy" id="3095075"/>
    <lineage>
        <taxon>Bacteria</taxon>
        <taxon>Bacillati</taxon>
        <taxon>Actinomycetota</taxon>
        <taxon>Actinomycetes</taxon>
        <taxon>Propionibacteriales</taxon>
        <taxon>Nocardioidaceae</taxon>
        <taxon>Nocardioides</taxon>
    </lineage>
</organism>
<feature type="domain" description="Erythromycin biosynthesis protein CIII-like C-terminal" evidence="1">
    <location>
        <begin position="144"/>
        <end position="267"/>
    </location>
</feature>
<dbReference type="Proteomes" id="UP001291999">
    <property type="component" value="Unassembled WGS sequence"/>
</dbReference>
<dbReference type="PROSITE" id="PS00533">
    <property type="entry name" value="PORPHOBILINOGEN_DEAM"/>
    <property type="match status" value="1"/>
</dbReference>